<dbReference type="PANTHER" id="PTHR45982:SF1">
    <property type="entry name" value="REGULATOR OF CHROMOSOME CONDENSATION"/>
    <property type="match status" value="1"/>
</dbReference>
<sequence>MKGRWTSRLLGVWLGVLMGAGCGQPTVESGEHAQLDAPLGASQPRSRLAASENHSLALRPDGIVWAAGPNYAGGGGSTSNPMSVLSGAVAVAAGEMHSLAVRYDGAVWAWGANSSGQLGDGTTSGRLVPVQVQGLSGVVAVTAGLSYSLAVLSDGTAWAWGSNYFGQLGVGGVPTYSTTAIRSLLY</sequence>
<comment type="caution">
    <text evidence="1">The sequence shown here is derived from an EMBL/GenBank/DDBJ whole genome shotgun (WGS) entry which is preliminary data.</text>
</comment>
<evidence type="ECO:0000313" key="1">
    <source>
        <dbReference type="EMBL" id="MCY1076356.1"/>
    </source>
</evidence>
<dbReference type="InterPro" id="IPR009091">
    <property type="entry name" value="RCC1/BLIP-II"/>
</dbReference>
<dbReference type="Pfam" id="PF00415">
    <property type="entry name" value="RCC1"/>
    <property type="match status" value="1"/>
</dbReference>
<evidence type="ECO:0008006" key="3">
    <source>
        <dbReference type="Google" id="ProtNLM"/>
    </source>
</evidence>
<dbReference type="PROSITE" id="PS50012">
    <property type="entry name" value="RCC1_3"/>
    <property type="match status" value="1"/>
</dbReference>
<accession>A0ABT4A4R7</accession>
<name>A0ABT4A4R7_9BACT</name>
<dbReference type="InterPro" id="IPR000408">
    <property type="entry name" value="Reg_chr_condens"/>
</dbReference>
<dbReference type="SUPFAM" id="SSF50985">
    <property type="entry name" value="RCC1/BLIP-II"/>
    <property type="match status" value="1"/>
</dbReference>
<dbReference type="PROSITE" id="PS51257">
    <property type="entry name" value="PROKAR_LIPOPROTEIN"/>
    <property type="match status" value="1"/>
</dbReference>
<dbReference type="PANTHER" id="PTHR45982">
    <property type="entry name" value="REGULATOR OF CHROMOSOME CONDENSATION"/>
    <property type="match status" value="1"/>
</dbReference>
<dbReference type="RefSeq" id="WP_267535248.1">
    <property type="nucleotide sequence ID" value="NZ_JAPNKA010000001.1"/>
</dbReference>
<proteinExistence type="predicted"/>
<organism evidence="1 2">
    <name type="scientific">Archangium lansingense</name>
    <dbReference type="NCBI Taxonomy" id="2995310"/>
    <lineage>
        <taxon>Bacteria</taxon>
        <taxon>Pseudomonadati</taxon>
        <taxon>Myxococcota</taxon>
        <taxon>Myxococcia</taxon>
        <taxon>Myxococcales</taxon>
        <taxon>Cystobacterineae</taxon>
        <taxon>Archangiaceae</taxon>
        <taxon>Archangium</taxon>
    </lineage>
</organism>
<keyword evidence="2" id="KW-1185">Reference proteome</keyword>
<dbReference type="EMBL" id="JAPNKA010000001">
    <property type="protein sequence ID" value="MCY1076356.1"/>
    <property type="molecule type" value="Genomic_DNA"/>
</dbReference>
<gene>
    <name evidence="1" type="ORF">OV287_17920</name>
</gene>
<protein>
    <recommendedName>
        <fullName evidence="3">RCC1 repeat-containing protein</fullName>
    </recommendedName>
</protein>
<dbReference type="InterPro" id="IPR051553">
    <property type="entry name" value="Ran_GTPase-activating"/>
</dbReference>
<dbReference type="Gene3D" id="2.130.10.30">
    <property type="entry name" value="Regulator of chromosome condensation 1/beta-lactamase-inhibitor protein II"/>
    <property type="match status" value="1"/>
</dbReference>
<dbReference type="PRINTS" id="PR00633">
    <property type="entry name" value="RCCNDNSATION"/>
</dbReference>
<dbReference type="Proteomes" id="UP001207654">
    <property type="component" value="Unassembled WGS sequence"/>
</dbReference>
<evidence type="ECO:0000313" key="2">
    <source>
        <dbReference type="Proteomes" id="UP001207654"/>
    </source>
</evidence>
<reference evidence="1 2" key="1">
    <citation type="submission" date="2022-11" db="EMBL/GenBank/DDBJ databases">
        <title>Minimal conservation of predation-associated metabolite biosynthetic gene clusters underscores biosynthetic potential of Myxococcota including descriptions for ten novel species: Archangium lansinium sp. nov., Myxococcus landrumus sp. nov., Nannocystis bai.</title>
        <authorList>
            <person name="Ahearne A."/>
            <person name="Stevens C."/>
            <person name="Phillips K."/>
        </authorList>
    </citation>
    <scope>NUCLEOTIDE SEQUENCE [LARGE SCALE GENOMIC DNA]</scope>
    <source>
        <strain evidence="1 2">MIWBW</strain>
    </source>
</reference>
<dbReference type="PROSITE" id="PS00626">
    <property type="entry name" value="RCC1_2"/>
    <property type="match status" value="1"/>
</dbReference>